<feature type="transmembrane region" description="Helical" evidence="1">
    <location>
        <begin position="86"/>
        <end position="110"/>
    </location>
</feature>
<feature type="transmembrane region" description="Helical" evidence="1">
    <location>
        <begin position="60"/>
        <end position="80"/>
    </location>
</feature>
<protein>
    <submittedName>
        <fullName evidence="2">Uncharacterized protein</fullName>
    </submittedName>
</protein>
<dbReference type="AlphaFoldDB" id="A0AAX0VNH4"/>
<evidence type="ECO:0000313" key="3">
    <source>
        <dbReference type="Proteomes" id="UP000234847"/>
    </source>
</evidence>
<evidence type="ECO:0000313" key="2">
    <source>
        <dbReference type="EMBL" id="PKZ83123.1"/>
    </source>
</evidence>
<organism evidence="2 3">
    <name type="scientific">Micrococcus luteus</name>
    <name type="common">Micrococcus lysodeikticus</name>
    <dbReference type="NCBI Taxonomy" id="1270"/>
    <lineage>
        <taxon>Bacteria</taxon>
        <taxon>Bacillati</taxon>
        <taxon>Actinomycetota</taxon>
        <taxon>Actinomycetes</taxon>
        <taxon>Micrococcales</taxon>
        <taxon>Micrococcaceae</taxon>
        <taxon>Micrococcus</taxon>
    </lineage>
</organism>
<dbReference type="Proteomes" id="UP000234847">
    <property type="component" value="Unassembled WGS sequence"/>
</dbReference>
<keyword evidence="1" id="KW-1133">Transmembrane helix</keyword>
<evidence type="ECO:0000256" key="1">
    <source>
        <dbReference type="SAM" id="Phobius"/>
    </source>
</evidence>
<gene>
    <name evidence="2" type="ORF">CYJ95_03355</name>
</gene>
<dbReference type="EMBL" id="PKJT01000002">
    <property type="protein sequence ID" value="PKZ83123.1"/>
    <property type="molecule type" value="Genomic_DNA"/>
</dbReference>
<feature type="transmembrane region" description="Helical" evidence="1">
    <location>
        <begin position="20"/>
        <end position="39"/>
    </location>
</feature>
<proteinExistence type="predicted"/>
<dbReference type="RefSeq" id="WP_043281105.1">
    <property type="nucleotide sequence ID" value="NZ_CBDRLR010000015.1"/>
</dbReference>
<sequence>MAPPLVGSAGVFAGLRQDLGLGWGLTLVAVTALGAMLALRGVHHRVEAEQARRNVFDAGAGSTAWVMLLMGAAVIPGLVLNAIDDAGVRAVVAGLLGAVLAAAAHGILAATTTLEEQPRPEPVPLDRHGR</sequence>
<comment type="caution">
    <text evidence="2">The sequence shown here is derived from an EMBL/GenBank/DDBJ whole genome shotgun (WGS) entry which is preliminary data.</text>
</comment>
<keyword evidence="1" id="KW-0472">Membrane</keyword>
<name>A0AAX0VNH4_MICLU</name>
<reference evidence="2 3" key="1">
    <citation type="submission" date="2017-12" db="EMBL/GenBank/DDBJ databases">
        <title>Phylogenetic diversity of female urinary microbiome.</title>
        <authorList>
            <person name="Thomas-White K."/>
            <person name="Wolfe A.J."/>
        </authorList>
    </citation>
    <scope>NUCLEOTIDE SEQUENCE [LARGE SCALE GENOMIC DNA]</scope>
    <source>
        <strain evidence="2 3">UMB0038</strain>
    </source>
</reference>
<accession>A0AAX0VNH4</accession>
<keyword evidence="1" id="KW-0812">Transmembrane</keyword>